<dbReference type="Gene3D" id="2.30.22.10">
    <property type="entry name" value="Head domain of nucleotide exchange factor GrpE"/>
    <property type="match status" value="1"/>
</dbReference>
<reference evidence="14 15" key="1">
    <citation type="submission" date="2016-10" db="EMBL/GenBank/DDBJ databases">
        <authorList>
            <person name="de Groot N.N."/>
        </authorList>
    </citation>
    <scope>NUCLEOTIDE SEQUENCE [LARGE SCALE GENOMIC DNA]</scope>
    <source>
        <strain evidence="14 15">DSM 16981</strain>
    </source>
</reference>
<dbReference type="STRING" id="349095.SAMN05660299_02066"/>
<name>A0A1G9YHX6_9FIRM</name>
<dbReference type="EMBL" id="FNHQ01000023">
    <property type="protein sequence ID" value="SDN08186.1"/>
    <property type="molecule type" value="Genomic_DNA"/>
</dbReference>
<dbReference type="PANTHER" id="PTHR21237">
    <property type="entry name" value="GRPE PROTEIN"/>
    <property type="match status" value="1"/>
</dbReference>
<dbReference type="GO" id="GO:0051087">
    <property type="term" value="F:protein-folding chaperone binding"/>
    <property type="evidence" value="ECO:0007669"/>
    <property type="project" value="InterPro"/>
</dbReference>
<dbReference type="GO" id="GO:0042803">
    <property type="term" value="F:protein homodimerization activity"/>
    <property type="evidence" value="ECO:0007669"/>
    <property type="project" value="InterPro"/>
</dbReference>
<comment type="subunit">
    <text evidence="3 10">Homodimer.</text>
</comment>
<dbReference type="GO" id="GO:0005737">
    <property type="term" value="C:cytoplasm"/>
    <property type="evidence" value="ECO:0007669"/>
    <property type="project" value="UniProtKB-SubCell"/>
</dbReference>
<evidence type="ECO:0000256" key="12">
    <source>
        <dbReference type="RuleBase" id="RU004478"/>
    </source>
</evidence>
<dbReference type="GO" id="GO:0006457">
    <property type="term" value="P:protein folding"/>
    <property type="evidence" value="ECO:0007669"/>
    <property type="project" value="InterPro"/>
</dbReference>
<evidence type="ECO:0000256" key="3">
    <source>
        <dbReference type="ARBA" id="ARBA00011738"/>
    </source>
</evidence>
<dbReference type="GO" id="GO:0000774">
    <property type="term" value="F:adenyl-nucleotide exchange factor activity"/>
    <property type="evidence" value="ECO:0007669"/>
    <property type="project" value="InterPro"/>
</dbReference>
<dbReference type="HAMAP" id="MF_01151">
    <property type="entry name" value="GrpE"/>
    <property type="match status" value="1"/>
</dbReference>
<evidence type="ECO:0000256" key="7">
    <source>
        <dbReference type="ARBA" id="ARBA00053401"/>
    </source>
</evidence>
<dbReference type="SUPFAM" id="SSF51064">
    <property type="entry name" value="Head domain of nucleotide exchange factor GrpE"/>
    <property type="match status" value="1"/>
</dbReference>
<dbReference type="CDD" id="cd00446">
    <property type="entry name" value="GrpE"/>
    <property type="match status" value="1"/>
</dbReference>
<dbReference type="AlphaFoldDB" id="A0A1G9YHX6"/>
<dbReference type="NCBIfam" id="NF010738">
    <property type="entry name" value="PRK14140.1"/>
    <property type="match status" value="1"/>
</dbReference>
<dbReference type="Pfam" id="PF01025">
    <property type="entry name" value="GrpE"/>
    <property type="match status" value="1"/>
</dbReference>
<dbReference type="PANTHER" id="PTHR21237:SF23">
    <property type="entry name" value="GRPE PROTEIN HOMOLOG, MITOCHONDRIAL"/>
    <property type="match status" value="1"/>
</dbReference>
<keyword evidence="5 10" id="KW-0346">Stress response</keyword>
<dbReference type="RefSeq" id="WP_091651479.1">
    <property type="nucleotide sequence ID" value="NZ_FNHQ01000023.1"/>
</dbReference>
<evidence type="ECO:0000256" key="1">
    <source>
        <dbReference type="ARBA" id="ARBA00004496"/>
    </source>
</evidence>
<dbReference type="FunFam" id="2.30.22.10:FF:000001">
    <property type="entry name" value="Protein GrpE"/>
    <property type="match status" value="1"/>
</dbReference>
<feature type="region of interest" description="Disordered" evidence="13">
    <location>
        <begin position="1"/>
        <end position="50"/>
    </location>
</feature>
<dbReference type="GO" id="GO:0051082">
    <property type="term" value="F:unfolded protein binding"/>
    <property type="evidence" value="ECO:0007669"/>
    <property type="project" value="TreeGrafter"/>
</dbReference>
<dbReference type="PRINTS" id="PR00773">
    <property type="entry name" value="GRPEPROTEIN"/>
</dbReference>
<evidence type="ECO:0000256" key="5">
    <source>
        <dbReference type="ARBA" id="ARBA00023016"/>
    </source>
</evidence>
<dbReference type="OrthoDB" id="9812586at2"/>
<feature type="compositionally biased region" description="Basic and acidic residues" evidence="13">
    <location>
        <begin position="1"/>
        <end position="46"/>
    </location>
</feature>
<evidence type="ECO:0000256" key="9">
    <source>
        <dbReference type="ARBA" id="ARBA00076414"/>
    </source>
</evidence>
<evidence type="ECO:0000256" key="2">
    <source>
        <dbReference type="ARBA" id="ARBA00009054"/>
    </source>
</evidence>
<evidence type="ECO:0000313" key="14">
    <source>
        <dbReference type="EMBL" id="SDN08186.1"/>
    </source>
</evidence>
<evidence type="ECO:0000256" key="10">
    <source>
        <dbReference type="HAMAP-Rule" id="MF_01151"/>
    </source>
</evidence>
<dbReference type="Gene3D" id="3.90.20.20">
    <property type="match status" value="1"/>
</dbReference>
<sequence length="204" mass="22891">MDDENKKSDVETTDTSKEEAKDTQETISEVKKDTAQSKQAEDKIDDAAAAQSAAKETSDAVLDAVKQQYMRLQADFANYKKRTASEKLQISEVVKVDILTGILPIIDNFERALCVPQDQVTDDIKSFLDGYQMIYNQLMTVLKKEGLQKIDAVGKPFDPNYHQAVMRTPSDEYEDDIVIEVLQEGYLLGEKTLRPAMVKVAFNG</sequence>
<accession>A0A1G9YHX6</accession>
<evidence type="ECO:0000256" key="4">
    <source>
        <dbReference type="ARBA" id="ARBA00022490"/>
    </source>
</evidence>
<evidence type="ECO:0000256" key="6">
    <source>
        <dbReference type="ARBA" id="ARBA00023186"/>
    </source>
</evidence>
<organism evidence="14 15">
    <name type="scientific">Megasphaera paucivorans</name>
    <dbReference type="NCBI Taxonomy" id="349095"/>
    <lineage>
        <taxon>Bacteria</taxon>
        <taxon>Bacillati</taxon>
        <taxon>Bacillota</taxon>
        <taxon>Negativicutes</taxon>
        <taxon>Veillonellales</taxon>
        <taxon>Veillonellaceae</taxon>
        <taxon>Megasphaera</taxon>
    </lineage>
</organism>
<dbReference type="InterPro" id="IPR000740">
    <property type="entry name" value="GrpE"/>
</dbReference>
<keyword evidence="15" id="KW-1185">Reference proteome</keyword>
<evidence type="ECO:0000256" key="11">
    <source>
        <dbReference type="RuleBase" id="RU000639"/>
    </source>
</evidence>
<dbReference type="Proteomes" id="UP000199309">
    <property type="component" value="Unassembled WGS sequence"/>
</dbReference>
<comment type="similarity">
    <text evidence="2 10 12">Belongs to the GrpE family.</text>
</comment>
<comment type="function">
    <text evidence="7 10 11">Participates actively in the response to hyperosmotic and heat shock by preventing the aggregation of stress-denatured proteins, in association with DnaK and GrpE. It is the nucleotide exchange factor for DnaK and may function as a thermosensor. Unfolded proteins bind initially to DnaJ; upon interaction with the DnaJ-bound protein, DnaK hydrolyzes its bound ATP, resulting in the formation of a stable complex. GrpE releases ADP from DnaK; ATP binding to DnaK triggers the release of the substrate protein, thus completing the reaction cycle. Several rounds of ATP-dependent interactions between DnaJ, DnaK and GrpE are required for fully efficient folding.</text>
</comment>
<dbReference type="InterPro" id="IPR009012">
    <property type="entry name" value="GrpE_head"/>
</dbReference>
<evidence type="ECO:0000256" key="8">
    <source>
        <dbReference type="ARBA" id="ARBA00072274"/>
    </source>
</evidence>
<protein>
    <recommendedName>
        <fullName evidence="8 10">Protein GrpE</fullName>
    </recommendedName>
    <alternativeName>
        <fullName evidence="9 10">HSP-70 cofactor</fullName>
    </alternativeName>
</protein>
<evidence type="ECO:0000256" key="13">
    <source>
        <dbReference type="SAM" id="MobiDB-lite"/>
    </source>
</evidence>
<keyword evidence="6 10" id="KW-0143">Chaperone</keyword>
<evidence type="ECO:0000313" key="15">
    <source>
        <dbReference type="Proteomes" id="UP000199309"/>
    </source>
</evidence>
<dbReference type="SUPFAM" id="SSF58014">
    <property type="entry name" value="Coiled-coil domain of nucleotide exchange factor GrpE"/>
    <property type="match status" value="1"/>
</dbReference>
<dbReference type="InterPro" id="IPR013805">
    <property type="entry name" value="GrpE_CC"/>
</dbReference>
<dbReference type="PROSITE" id="PS01071">
    <property type="entry name" value="GRPE"/>
    <property type="match status" value="1"/>
</dbReference>
<gene>
    <name evidence="10" type="primary">grpE</name>
    <name evidence="14" type="ORF">SAMN05660299_02066</name>
</gene>
<comment type="subcellular location">
    <subcellularLocation>
        <location evidence="1 10">Cytoplasm</location>
    </subcellularLocation>
</comment>
<keyword evidence="4 10" id="KW-0963">Cytoplasm</keyword>
<proteinExistence type="inferred from homology"/>